<keyword evidence="8" id="KW-1185">Reference proteome</keyword>
<evidence type="ECO:0000259" key="6">
    <source>
        <dbReference type="Pfam" id="PF02518"/>
    </source>
</evidence>
<comment type="caution">
    <text evidence="7">The sequence shown here is derived from an EMBL/GenBank/DDBJ whole genome shotgun (WGS) entry which is preliminary data.</text>
</comment>
<dbReference type="SUPFAM" id="SSF55874">
    <property type="entry name" value="ATPase domain of HSP90 chaperone/DNA topoisomerase II/histidine kinase"/>
    <property type="match status" value="1"/>
</dbReference>
<keyword evidence="5" id="KW-0812">Transmembrane</keyword>
<keyword evidence="5" id="KW-0472">Membrane</keyword>
<gene>
    <name evidence="7" type="ORF">EV186_103421</name>
</gene>
<dbReference type="GO" id="GO:0000160">
    <property type="term" value="P:phosphorelay signal transduction system"/>
    <property type="evidence" value="ECO:0007669"/>
    <property type="project" value="UniProtKB-KW"/>
</dbReference>
<proteinExistence type="predicted"/>
<evidence type="ECO:0000256" key="1">
    <source>
        <dbReference type="ARBA" id="ARBA00022679"/>
    </source>
</evidence>
<feature type="domain" description="Histidine kinase/HSP90-like ATPase" evidence="6">
    <location>
        <begin position="259"/>
        <end position="343"/>
    </location>
</feature>
<keyword evidence="1" id="KW-0808">Transferase</keyword>
<feature type="transmembrane region" description="Helical" evidence="5">
    <location>
        <begin position="21"/>
        <end position="37"/>
    </location>
</feature>
<organism evidence="7 8">
    <name type="scientific">Labedaea rhizosphaerae</name>
    <dbReference type="NCBI Taxonomy" id="598644"/>
    <lineage>
        <taxon>Bacteria</taxon>
        <taxon>Bacillati</taxon>
        <taxon>Actinomycetota</taxon>
        <taxon>Actinomycetes</taxon>
        <taxon>Pseudonocardiales</taxon>
        <taxon>Pseudonocardiaceae</taxon>
        <taxon>Labedaea</taxon>
    </lineage>
</organism>
<protein>
    <submittedName>
        <fullName evidence="7">Signal transduction histidine kinase</fullName>
    </submittedName>
</protein>
<dbReference type="GO" id="GO:0016301">
    <property type="term" value="F:kinase activity"/>
    <property type="evidence" value="ECO:0007669"/>
    <property type="project" value="UniProtKB-KW"/>
</dbReference>
<dbReference type="InterPro" id="IPR036890">
    <property type="entry name" value="HATPase_C_sf"/>
</dbReference>
<dbReference type="AlphaFoldDB" id="A0A4R6SCY9"/>
<keyword evidence="4" id="KW-0175">Coiled coil</keyword>
<evidence type="ECO:0000256" key="2">
    <source>
        <dbReference type="ARBA" id="ARBA00022777"/>
    </source>
</evidence>
<dbReference type="PANTHER" id="PTHR24421">
    <property type="entry name" value="NITRATE/NITRITE SENSOR PROTEIN NARX-RELATED"/>
    <property type="match status" value="1"/>
</dbReference>
<dbReference type="CDD" id="cd16917">
    <property type="entry name" value="HATPase_UhpB-NarQ-NarX-like"/>
    <property type="match status" value="1"/>
</dbReference>
<dbReference type="RefSeq" id="WP_208115679.1">
    <property type="nucleotide sequence ID" value="NZ_SNXZ01000003.1"/>
</dbReference>
<dbReference type="InterPro" id="IPR003594">
    <property type="entry name" value="HATPase_dom"/>
</dbReference>
<accession>A0A4R6SCY9</accession>
<sequence>MGSAEAEFLAAARRFAGPIRALALVLISTFGTLAVPGEHLALGLALLGFVLASAVVECSGHAVFVLAVARVLALCLTQEWIPGQWAFNALTITAITLQWDHPPKIAWPTTTGLLAVYLAVAGLGTAAEIGPRLVVECALAQLGFQLLRRSSRRVDRLRARRVELERAEALSRERRRQEREYLALLHDTASATLLMVTDGADPDRVAEYARHDLAVLTRSTTQDSPVDLGAALRSVVDRGPLTVHADLPTGLRVPAATALAVVRAVREALLNVERHAGVRTASVRAEPGVVTVRDDGIGFEPDAVTPARRGIRGSIVDRMRDAGGNATITSSAGNGTIIRLVWPDA</sequence>
<dbReference type="PANTHER" id="PTHR24421:SF58">
    <property type="entry name" value="SIGNAL TRANSDUCTION HISTIDINE-PROTEIN KINASE_PHOSPHATASE UHPB"/>
    <property type="match status" value="1"/>
</dbReference>
<keyword evidence="5" id="KW-1133">Transmembrane helix</keyword>
<dbReference type="Pfam" id="PF02518">
    <property type="entry name" value="HATPase_c"/>
    <property type="match status" value="1"/>
</dbReference>
<evidence type="ECO:0000313" key="8">
    <source>
        <dbReference type="Proteomes" id="UP000295444"/>
    </source>
</evidence>
<feature type="coiled-coil region" evidence="4">
    <location>
        <begin position="147"/>
        <end position="187"/>
    </location>
</feature>
<evidence type="ECO:0000256" key="5">
    <source>
        <dbReference type="SAM" id="Phobius"/>
    </source>
</evidence>
<feature type="transmembrane region" description="Helical" evidence="5">
    <location>
        <begin position="43"/>
        <end position="68"/>
    </location>
</feature>
<keyword evidence="2 7" id="KW-0418">Kinase</keyword>
<reference evidence="7 8" key="1">
    <citation type="submission" date="2019-03" db="EMBL/GenBank/DDBJ databases">
        <title>Genomic Encyclopedia of Type Strains, Phase IV (KMG-IV): sequencing the most valuable type-strain genomes for metagenomic binning, comparative biology and taxonomic classification.</title>
        <authorList>
            <person name="Goeker M."/>
        </authorList>
    </citation>
    <scope>NUCLEOTIDE SEQUENCE [LARGE SCALE GENOMIC DNA]</scope>
    <source>
        <strain evidence="7 8">DSM 45361</strain>
    </source>
</reference>
<name>A0A4R6SCY9_LABRH</name>
<dbReference type="InterPro" id="IPR050482">
    <property type="entry name" value="Sensor_HK_TwoCompSys"/>
</dbReference>
<dbReference type="EMBL" id="SNXZ01000003">
    <property type="protein sequence ID" value="TDP97457.1"/>
    <property type="molecule type" value="Genomic_DNA"/>
</dbReference>
<dbReference type="Gene3D" id="3.30.565.10">
    <property type="entry name" value="Histidine kinase-like ATPase, C-terminal domain"/>
    <property type="match status" value="1"/>
</dbReference>
<evidence type="ECO:0000256" key="3">
    <source>
        <dbReference type="ARBA" id="ARBA00023012"/>
    </source>
</evidence>
<keyword evidence="3" id="KW-0902">Two-component regulatory system</keyword>
<dbReference type="Proteomes" id="UP000295444">
    <property type="component" value="Unassembled WGS sequence"/>
</dbReference>
<evidence type="ECO:0000313" key="7">
    <source>
        <dbReference type="EMBL" id="TDP97457.1"/>
    </source>
</evidence>
<evidence type="ECO:0000256" key="4">
    <source>
        <dbReference type="SAM" id="Coils"/>
    </source>
</evidence>